<dbReference type="Pfam" id="PF00005">
    <property type="entry name" value="ABC_tran"/>
    <property type="match status" value="1"/>
</dbReference>
<evidence type="ECO:0000259" key="6">
    <source>
        <dbReference type="PROSITE" id="PS50893"/>
    </source>
</evidence>
<evidence type="ECO:0000313" key="8">
    <source>
        <dbReference type="Proteomes" id="UP000829542"/>
    </source>
</evidence>
<dbReference type="GO" id="GO:0005524">
    <property type="term" value="F:ATP binding"/>
    <property type="evidence" value="ECO:0007669"/>
    <property type="project" value="UniProtKB-KW"/>
</dbReference>
<sequence length="234" mass="26132">MLEVNNVKAGYGDINILWDISLSFPKGELTTIIGTNGAGKTTLLKTIMGLLPATQGDISLDGQSIARYNTWDMNNLKMCLIPEGRMVFREMTVEENLLIGAYPKASRADRFENLEKIYTRFPRLKERYKQLAGSLSGGEAQMLAMGRGLMSEPDIILIDEPSLGLAPRIVNDIFGILEELKNENKTIILVEQNTHRAVGIADYVYLMQSGKVIFSSKAKEVDLEEIHQLYFARG</sequence>
<dbReference type="Proteomes" id="UP000829542">
    <property type="component" value="Chromosome"/>
</dbReference>
<keyword evidence="4 7" id="KW-0067">ATP-binding</keyword>
<dbReference type="SUPFAM" id="SSF52540">
    <property type="entry name" value="P-loop containing nucleoside triphosphate hydrolases"/>
    <property type="match status" value="1"/>
</dbReference>
<name>A0ABY3X1U9_9GAMM</name>
<organism evidence="7 8">
    <name type="scientific">Ignatzschineria rhizosphaerae</name>
    <dbReference type="NCBI Taxonomy" id="2923279"/>
    <lineage>
        <taxon>Bacteria</taxon>
        <taxon>Pseudomonadati</taxon>
        <taxon>Pseudomonadota</taxon>
        <taxon>Gammaproteobacteria</taxon>
        <taxon>Cardiobacteriales</taxon>
        <taxon>Ignatzschineriaceae</taxon>
        <taxon>Ignatzschineria</taxon>
    </lineage>
</organism>
<dbReference type="InterPro" id="IPR003593">
    <property type="entry name" value="AAA+_ATPase"/>
</dbReference>
<dbReference type="Gene3D" id="3.40.50.300">
    <property type="entry name" value="P-loop containing nucleotide triphosphate hydrolases"/>
    <property type="match status" value="1"/>
</dbReference>
<keyword evidence="2" id="KW-0813">Transport</keyword>
<evidence type="ECO:0000313" key="7">
    <source>
        <dbReference type="EMBL" id="UNM96849.1"/>
    </source>
</evidence>
<proteinExistence type="inferred from homology"/>
<keyword evidence="5" id="KW-0029">Amino-acid transport</keyword>
<reference evidence="7 8" key="1">
    <citation type="submission" date="2022-03" db="EMBL/GenBank/DDBJ databases">
        <title>Ignatzschineria rhizosphaerae HR5S32.</title>
        <authorList>
            <person name="Sun J.Q."/>
            <person name="Feng J.Y."/>
        </authorList>
    </citation>
    <scope>NUCLEOTIDE SEQUENCE [LARGE SCALE GENOMIC DNA]</scope>
    <source>
        <strain evidence="7 8">HR5S32</strain>
    </source>
</reference>
<accession>A0ABY3X1U9</accession>
<dbReference type="PROSITE" id="PS50893">
    <property type="entry name" value="ABC_TRANSPORTER_2"/>
    <property type="match status" value="1"/>
</dbReference>
<evidence type="ECO:0000256" key="3">
    <source>
        <dbReference type="ARBA" id="ARBA00022741"/>
    </source>
</evidence>
<evidence type="ECO:0000256" key="2">
    <source>
        <dbReference type="ARBA" id="ARBA00022448"/>
    </source>
</evidence>
<evidence type="ECO:0000256" key="5">
    <source>
        <dbReference type="ARBA" id="ARBA00022970"/>
    </source>
</evidence>
<dbReference type="PROSITE" id="PS00211">
    <property type="entry name" value="ABC_TRANSPORTER_1"/>
    <property type="match status" value="1"/>
</dbReference>
<evidence type="ECO:0000256" key="1">
    <source>
        <dbReference type="ARBA" id="ARBA00005417"/>
    </source>
</evidence>
<dbReference type="PANTHER" id="PTHR43820:SF4">
    <property type="entry name" value="HIGH-AFFINITY BRANCHED-CHAIN AMINO ACID TRANSPORT ATP-BINDING PROTEIN LIVF"/>
    <property type="match status" value="1"/>
</dbReference>
<dbReference type="PANTHER" id="PTHR43820">
    <property type="entry name" value="HIGH-AFFINITY BRANCHED-CHAIN AMINO ACID TRANSPORT ATP-BINDING PROTEIN LIVF"/>
    <property type="match status" value="1"/>
</dbReference>
<keyword evidence="8" id="KW-1185">Reference proteome</keyword>
<dbReference type="EMBL" id="CP093379">
    <property type="protein sequence ID" value="UNM96849.1"/>
    <property type="molecule type" value="Genomic_DNA"/>
</dbReference>
<dbReference type="InterPro" id="IPR003439">
    <property type="entry name" value="ABC_transporter-like_ATP-bd"/>
</dbReference>
<evidence type="ECO:0000256" key="4">
    <source>
        <dbReference type="ARBA" id="ARBA00022840"/>
    </source>
</evidence>
<dbReference type="RefSeq" id="WP_242151240.1">
    <property type="nucleotide sequence ID" value="NZ_CP093379.1"/>
</dbReference>
<dbReference type="CDD" id="cd03224">
    <property type="entry name" value="ABC_TM1139_LivF_branched"/>
    <property type="match status" value="1"/>
</dbReference>
<protein>
    <submittedName>
        <fullName evidence="7">ABC transporter ATP-binding protein</fullName>
    </submittedName>
</protein>
<dbReference type="SMART" id="SM00382">
    <property type="entry name" value="AAA"/>
    <property type="match status" value="1"/>
</dbReference>
<dbReference type="InterPro" id="IPR052156">
    <property type="entry name" value="BCAA_Transport_ATP-bd_LivF"/>
</dbReference>
<dbReference type="InterPro" id="IPR017871">
    <property type="entry name" value="ABC_transporter-like_CS"/>
</dbReference>
<comment type="similarity">
    <text evidence="1">Belongs to the ABC transporter superfamily.</text>
</comment>
<dbReference type="InterPro" id="IPR027417">
    <property type="entry name" value="P-loop_NTPase"/>
</dbReference>
<gene>
    <name evidence="7" type="ORF">MMG00_03055</name>
</gene>
<feature type="domain" description="ABC transporter" evidence="6">
    <location>
        <begin position="2"/>
        <end position="234"/>
    </location>
</feature>
<keyword evidence="3" id="KW-0547">Nucleotide-binding</keyword>